<dbReference type="EMBL" id="UINC01231967">
    <property type="protein sequence ID" value="SVE64732.1"/>
    <property type="molecule type" value="Genomic_DNA"/>
</dbReference>
<accession>A0A383F6C4</accession>
<dbReference type="AlphaFoldDB" id="A0A383F6C4"/>
<reference evidence="2" key="1">
    <citation type="submission" date="2018-05" db="EMBL/GenBank/DDBJ databases">
        <authorList>
            <person name="Lanie J.A."/>
            <person name="Ng W.-L."/>
            <person name="Kazmierczak K.M."/>
            <person name="Andrzejewski T.M."/>
            <person name="Davidsen T.M."/>
            <person name="Wayne K.J."/>
            <person name="Tettelin H."/>
            <person name="Glass J.I."/>
            <person name="Rusch D."/>
            <person name="Podicherti R."/>
            <person name="Tsui H.-C.T."/>
            <person name="Winkler M.E."/>
        </authorList>
    </citation>
    <scope>NUCLEOTIDE SEQUENCE</scope>
</reference>
<feature type="non-terminal residue" evidence="2">
    <location>
        <position position="227"/>
    </location>
</feature>
<feature type="domain" description="Pyrrolo-quinoline quinone repeat" evidence="1">
    <location>
        <begin position="11"/>
        <end position="81"/>
    </location>
</feature>
<gene>
    <name evidence="2" type="ORF">METZ01_LOCUS517586</name>
</gene>
<dbReference type="SUPFAM" id="SSF50998">
    <property type="entry name" value="Quinoprotein alcohol dehydrogenase-like"/>
    <property type="match status" value="1"/>
</dbReference>
<organism evidence="2">
    <name type="scientific">marine metagenome</name>
    <dbReference type="NCBI Taxonomy" id="408172"/>
    <lineage>
        <taxon>unclassified sequences</taxon>
        <taxon>metagenomes</taxon>
        <taxon>ecological metagenomes</taxon>
    </lineage>
</organism>
<name>A0A383F6C4_9ZZZZ</name>
<sequence>ERDGAGAGDMANEGAAAIVAVNTDTGEVPWRYTVVPGDPWDYDAMQTPMLANIDGVRTVVQPNKTGYTHYVDARTGNYIAALQHADRINWAKGYDSNGLPIWDHPIPPEGETVEIWPSLLGSVNMSPAAINPNTGMVYLPRREASMSYAFEKVQIVSNVRNLGATFEVLPGGSEVNSAHSLTDGTEMWRHTVGMDGDAGGMLTTAGNLTAWASQGGVVHVVNATTGE</sequence>
<dbReference type="InterPro" id="IPR002372">
    <property type="entry name" value="PQQ_rpt_dom"/>
</dbReference>
<evidence type="ECO:0000313" key="2">
    <source>
        <dbReference type="EMBL" id="SVE64732.1"/>
    </source>
</evidence>
<dbReference type="Pfam" id="PF01011">
    <property type="entry name" value="PQQ"/>
    <property type="match status" value="1"/>
</dbReference>
<dbReference type="Gene3D" id="2.140.10.10">
    <property type="entry name" value="Quinoprotein alcohol dehydrogenase-like superfamily"/>
    <property type="match status" value="1"/>
</dbReference>
<feature type="non-terminal residue" evidence="2">
    <location>
        <position position="1"/>
    </location>
</feature>
<proteinExistence type="predicted"/>
<dbReference type="InterPro" id="IPR011047">
    <property type="entry name" value="Quinoprotein_ADH-like_sf"/>
</dbReference>
<protein>
    <recommendedName>
        <fullName evidence="1">Pyrrolo-quinoline quinone repeat domain-containing protein</fullName>
    </recommendedName>
</protein>
<evidence type="ECO:0000259" key="1">
    <source>
        <dbReference type="Pfam" id="PF01011"/>
    </source>
</evidence>